<evidence type="ECO:0000256" key="1">
    <source>
        <dbReference type="ARBA" id="ARBA00004651"/>
    </source>
</evidence>
<keyword evidence="4 7" id="KW-0812">Transmembrane</keyword>
<keyword evidence="2" id="KW-0813">Transport</keyword>
<dbReference type="Proteomes" id="UP000309673">
    <property type="component" value="Unassembled WGS sequence"/>
</dbReference>
<evidence type="ECO:0000256" key="2">
    <source>
        <dbReference type="ARBA" id="ARBA00022448"/>
    </source>
</evidence>
<dbReference type="EMBL" id="SUPK01000009">
    <property type="protein sequence ID" value="TJY39718.1"/>
    <property type="molecule type" value="Genomic_DNA"/>
</dbReference>
<evidence type="ECO:0000313" key="9">
    <source>
        <dbReference type="EMBL" id="TJY39718.1"/>
    </source>
</evidence>
<dbReference type="PANTHER" id="PTHR43414:SF1">
    <property type="entry name" value="PEPTIDE PERMEASE"/>
    <property type="match status" value="1"/>
</dbReference>
<comment type="subcellular location">
    <subcellularLocation>
        <location evidence="1">Cell membrane</location>
        <topology evidence="1">Multi-pass membrane protein</topology>
    </subcellularLocation>
</comment>
<dbReference type="Gene3D" id="1.20.1250.20">
    <property type="entry name" value="MFS general substrate transporter like domains"/>
    <property type="match status" value="1"/>
</dbReference>
<dbReference type="InterPro" id="IPR005829">
    <property type="entry name" value="Sugar_transporter_CS"/>
</dbReference>
<dbReference type="Pfam" id="PF07690">
    <property type="entry name" value="MFS_1"/>
    <property type="match status" value="1"/>
</dbReference>
<dbReference type="OrthoDB" id="9793283at2"/>
<feature type="transmembrane region" description="Helical" evidence="7">
    <location>
        <begin position="49"/>
        <end position="70"/>
    </location>
</feature>
<feature type="transmembrane region" description="Helical" evidence="7">
    <location>
        <begin position="383"/>
        <end position="402"/>
    </location>
</feature>
<evidence type="ECO:0000256" key="4">
    <source>
        <dbReference type="ARBA" id="ARBA00022692"/>
    </source>
</evidence>
<dbReference type="PROSITE" id="PS50850">
    <property type="entry name" value="MFS"/>
    <property type="match status" value="1"/>
</dbReference>
<dbReference type="InterPro" id="IPR011701">
    <property type="entry name" value="MFS"/>
</dbReference>
<evidence type="ECO:0000256" key="3">
    <source>
        <dbReference type="ARBA" id="ARBA00022475"/>
    </source>
</evidence>
<feature type="transmembrane region" description="Helical" evidence="7">
    <location>
        <begin position="264"/>
        <end position="283"/>
    </location>
</feature>
<proteinExistence type="predicted"/>
<keyword evidence="5 7" id="KW-1133">Transmembrane helix</keyword>
<evidence type="ECO:0000313" key="10">
    <source>
        <dbReference type="Proteomes" id="UP000309673"/>
    </source>
</evidence>
<gene>
    <name evidence="9" type="ORF">E5161_17355</name>
</gene>
<keyword evidence="6 7" id="KW-0472">Membrane</keyword>
<dbReference type="GO" id="GO:0005886">
    <property type="term" value="C:plasma membrane"/>
    <property type="evidence" value="ECO:0007669"/>
    <property type="project" value="UniProtKB-SubCell"/>
</dbReference>
<dbReference type="SUPFAM" id="SSF103473">
    <property type="entry name" value="MFS general substrate transporter"/>
    <property type="match status" value="1"/>
</dbReference>
<sequence length="413" mass="45064">MMQRVRKMIGRYDSGIWIRVVGSAMSTVTSFMIRPFLVLYLYHKIEGSVFLPMLVVGLAPLCGMIVSWYGSGLSDRLGRKPIMFGSLLLQMLCMIGYAFAGEIWQYIAVSVINGIGAALFMPAANAQMTDMVPAERRAEVFALLHTGFNVGAAVGPILGLLMFRVNPMLVFFLSAASFLLNALLVYFKLPETSPLVVNRKISGASEVAASSASKRPGGFRILFGSERMLLFVTLFTLPIGFLYALAETALTIHLGTHFAKPQDVFGWMLSFNGVMVILLQIWIARKTEAYRSYAVVGVSYALFTVVAFGYGYGATLIVLFAAEFVFTLGEMMNGPHMQKVISLMASEEKRGYYFTVFGASRLLAQGLGPILGGLLLASTNGETLFTVLAVLLAGAGVAQYRVMKREEESRLAA</sequence>
<feature type="transmembrane region" description="Helical" evidence="7">
    <location>
        <begin position="20"/>
        <end position="43"/>
    </location>
</feature>
<keyword evidence="3" id="KW-1003">Cell membrane</keyword>
<protein>
    <submittedName>
        <fullName evidence="9">MFS transporter</fullName>
    </submittedName>
</protein>
<dbReference type="InterPro" id="IPR020846">
    <property type="entry name" value="MFS_dom"/>
</dbReference>
<feature type="transmembrane region" description="Helical" evidence="7">
    <location>
        <begin position="229"/>
        <end position="252"/>
    </location>
</feature>
<dbReference type="GO" id="GO:0022857">
    <property type="term" value="F:transmembrane transporter activity"/>
    <property type="evidence" value="ECO:0007669"/>
    <property type="project" value="InterPro"/>
</dbReference>
<feature type="transmembrane region" description="Helical" evidence="7">
    <location>
        <begin position="82"/>
        <end position="100"/>
    </location>
</feature>
<dbReference type="InterPro" id="IPR036259">
    <property type="entry name" value="MFS_trans_sf"/>
</dbReference>
<reference evidence="9 10" key="1">
    <citation type="submission" date="2019-04" db="EMBL/GenBank/DDBJ databases">
        <title>Cohnella sp. nov., isolated from soil.</title>
        <authorList>
            <person name="Kim W."/>
        </authorList>
    </citation>
    <scope>NUCLEOTIDE SEQUENCE [LARGE SCALE GENOMIC DNA]</scope>
    <source>
        <strain evidence="9 10">CAU 1483</strain>
    </source>
</reference>
<evidence type="ECO:0000259" key="8">
    <source>
        <dbReference type="PROSITE" id="PS50850"/>
    </source>
</evidence>
<accession>A0A4U0F617</accession>
<dbReference type="PANTHER" id="PTHR43414">
    <property type="entry name" value="MULTIDRUG RESISTANCE PROTEIN MDTG"/>
    <property type="match status" value="1"/>
</dbReference>
<keyword evidence="10" id="KW-1185">Reference proteome</keyword>
<feature type="transmembrane region" description="Helical" evidence="7">
    <location>
        <begin position="140"/>
        <end position="163"/>
    </location>
</feature>
<evidence type="ECO:0000256" key="5">
    <source>
        <dbReference type="ARBA" id="ARBA00022989"/>
    </source>
</evidence>
<evidence type="ECO:0000256" key="6">
    <source>
        <dbReference type="ARBA" id="ARBA00023136"/>
    </source>
</evidence>
<comment type="caution">
    <text evidence="9">The sequence shown here is derived from an EMBL/GenBank/DDBJ whole genome shotgun (WGS) entry which is preliminary data.</text>
</comment>
<name>A0A4U0F617_9BACL</name>
<dbReference type="AlphaFoldDB" id="A0A4U0F617"/>
<dbReference type="PROSITE" id="PS00216">
    <property type="entry name" value="SUGAR_TRANSPORT_1"/>
    <property type="match status" value="1"/>
</dbReference>
<feature type="domain" description="Major facilitator superfamily (MFS) profile" evidence="8">
    <location>
        <begin position="15"/>
        <end position="407"/>
    </location>
</feature>
<evidence type="ECO:0000256" key="7">
    <source>
        <dbReference type="SAM" id="Phobius"/>
    </source>
</evidence>
<feature type="transmembrane region" description="Helical" evidence="7">
    <location>
        <begin position="169"/>
        <end position="189"/>
    </location>
</feature>
<feature type="transmembrane region" description="Helical" evidence="7">
    <location>
        <begin position="106"/>
        <end position="128"/>
    </location>
</feature>
<organism evidence="9 10">
    <name type="scientific">Cohnella pontilimi</name>
    <dbReference type="NCBI Taxonomy" id="2564100"/>
    <lineage>
        <taxon>Bacteria</taxon>
        <taxon>Bacillati</taxon>
        <taxon>Bacillota</taxon>
        <taxon>Bacilli</taxon>
        <taxon>Bacillales</taxon>
        <taxon>Paenibacillaceae</taxon>
        <taxon>Cohnella</taxon>
    </lineage>
</organism>
<dbReference type="RefSeq" id="WP_136779159.1">
    <property type="nucleotide sequence ID" value="NZ_SUPK01000009.1"/>
</dbReference>
<feature type="transmembrane region" description="Helical" evidence="7">
    <location>
        <begin position="290"/>
        <end position="308"/>
    </location>
</feature>